<gene>
    <name evidence="1" type="ORF">GCM10011450_14550</name>
</gene>
<reference evidence="1" key="1">
    <citation type="journal article" date="2014" name="Int. J. Syst. Evol. Microbiol.">
        <title>Complete genome sequence of Corynebacterium casei LMG S-19264T (=DSM 44701T), isolated from a smear-ripened cheese.</title>
        <authorList>
            <consortium name="US DOE Joint Genome Institute (JGI-PGF)"/>
            <person name="Walter F."/>
            <person name="Albersmeier A."/>
            <person name="Kalinowski J."/>
            <person name="Ruckert C."/>
        </authorList>
    </citation>
    <scope>NUCLEOTIDE SEQUENCE</scope>
    <source>
        <strain evidence="1">KCTC 23732</strain>
    </source>
</reference>
<accession>A0A918MZL3</accession>
<comment type="caution">
    <text evidence="1">The sequence shown here is derived from an EMBL/GenBank/DDBJ whole genome shotgun (WGS) entry which is preliminary data.</text>
</comment>
<keyword evidence="2" id="KW-1185">Reference proteome</keyword>
<reference evidence="1" key="2">
    <citation type="submission" date="2020-09" db="EMBL/GenBank/DDBJ databases">
        <authorList>
            <person name="Sun Q."/>
            <person name="Kim S."/>
        </authorList>
    </citation>
    <scope>NUCLEOTIDE SEQUENCE</scope>
    <source>
        <strain evidence="1">KCTC 23732</strain>
    </source>
</reference>
<organism evidence="1 2">
    <name type="scientific">Advenella faeciporci</name>
    <dbReference type="NCBI Taxonomy" id="797535"/>
    <lineage>
        <taxon>Bacteria</taxon>
        <taxon>Pseudomonadati</taxon>
        <taxon>Pseudomonadota</taxon>
        <taxon>Betaproteobacteria</taxon>
        <taxon>Burkholderiales</taxon>
        <taxon>Alcaligenaceae</taxon>
    </lineage>
</organism>
<dbReference type="AlphaFoldDB" id="A0A918MZL3"/>
<protein>
    <submittedName>
        <fullName evidence="1">Uncharacterized protein</fullName>
    </submittedName>
</protein>
<proteinExistence type="predicted"/>
<dbReference type="EMBL" id="BMYS01000008">
    <property type="protein sequence ID" value="GGW85637.1"/>
    <property type="molecule type" value="Genomic_DNA"/>
</dbReference>
<evidence type="ECO:0000313" key="2">
    <source>
        <dbReference type="Proteomes" id="UP000608345"/>
    </source>
</evidence>
<sequence>MLLKLSKHPIKNTSLCPAVHARVNGVPVPESLGQTAPLAAMLGHIKDGIDYLQIR</sequence>
<name>A0A918MZL3_9BURK</name>
<evidence type="ECO:0000313" key="1">
    <source>
        <dbReference type="EMBL" id="GGW85637.1"/>
    </source>
</evidence>
<dbReference type="Proteomes" id="UP000608345">
    <property type="component" value="Unassembled WGS sequence"/>
</dbReference>